<dbReference type="PANTHER" id="PTHR30086:SF20">
    <property type="entry name" value="ARGININE EXPORTER PROTEIN ARGO-RELATED"/>
    <property type="match status" value="1"/>
</dbReference>
<dbReference type="AlphaFoldDB" id="A0A1N6IHU2"/>
<feature type="transmembrane region" description="Helical" evidence="6">
    <location>
        <begin position="143"/>
        <end position="164"/>
    </location>
</feature>
<keyword evidence="4 6" id="KW-1133">Transmembrane helix</keyword>
<evidence type="ECO:0000256" key="3">
    <source>
        <dbReference type="ARBA" id="ARBA00022692"/>
    </source>
</evidence>
<comment type="subcellular location">
    <subcellularLocation>
        <location evidence="1">Cell membrane</location>
        <topology evidence="1">Multi-pass membrane protein</topology>
    </subcellularLocation>
</comment>
<sequence length="198" mass="20800">MFTFFAAVVFLIITPGPGVLTTAGVGSGFGFRPGLRYVTGLFIGNNLVGLAVITGLAAVVLSVPAIRIVLTVASVAYLCYLAAKIAFAGSKIAFVEAKTAPGMLNGVLLQTINPKAYAVNTALYAGFPFLPDNLVLETVAKVLILNAVWIPVHLGWLWAGATLHRLNLPESAHRKINYAMAASLLAVVALALYASFLK</sequence>
<gene>
    <name evidence="7" type="ORF">SAMN05444002_3915</name>
</gene>
<feature type="transmembrane region" description="Helical" evidence="6">
    <location>
        <begin position="68"/>
        <end position="87"/>
    </location>
</feature>
<dbReference type="InterPro" id="IPR001123">
    <property type="entry name" value="LeuE-type"/>
</dbReference>
<dbReference type="Proteomes" id="UP000184932">
    <property type="component" value="Unassembled WGS sequence"/>
</dbReference>
<dbReference type="RefSeq" id="WP_074258061.1">
    <property type="nucleotide sequence ID" value="NZ_FSRL01000002.1"/>
</dbReference>
<evidence type="ECO:0000256" key="1">
    <source>
        <dbReference type="ARBA" id="ARBA00004651"/>
    </source>
</evidence>
<evidence type="ECO:0000256" key="5">
    <source>
        <dbReference type="ARBA" id="ARBA00023136"/>
    </source>
</evidence>
<dbReference type="OrthoDB" id="7724143at2"/>
<evidence type="ECO:0000313" key="8">
    <source>
        <dbReference type="Proteomes" id="UP000184932"/>
    </source>
</evidence>
<evidence type="ECO:0000256" key="6">
    <source>
        <dbReference type="SAM" id="Phobius"/>
    </source>
</evidence>
<reference evidence="8" key="1">
    <citation type="submission" date="2016-11" db="EMBL/GenBank/DDBJ databases">
        <authorList>
            <person name="Varghese N."/>
            <person name="Submissions S."/>
        </authorList>
    </citation>
    <scope>NUCLEOTIDE SEQUENCE [LARGE SCALE GENOMIC DNA]</scope>
    <source>
        <strain evidence="8">DSM 29440</strain>
    </source>
</reference>
<evidence type="ECO:0000256" key="4">
    <source>
        <dbReference type="ARBA" id="ARBA00022989"/>
    </source>
</evidence>
<dbReference type="PANTHER" id="PTHR30086">
    <property type="entry name" value="ARGININE EXPORTER PROTEIN ARGO"/>
    <property type="match status" value="1"/>
</dbReference>
<dbReference type="EMBL" id="FSRL01000002">
    <property type="protein sequence ID" value="SIO31597.1"/>
    <property type="molecule type" value="Genomic_DNA"/>
</dbReference>
<dbReference type="Pfam" id="PF01810">
    <property type="entry name" value="LysE"/>
    <property type="match status" value="1"/>
</dbReference>
<accession>A0A1N6IHU2</accession>
<feature type="transmembrane region" description="Helical" evidence="6">
    <location>
        <begin position="176"/>
        <end position="196"/>
    </location>
</feature>
<evidence type="ECO:0000256" key="2">
    <source>
        <dbReference type="ARBA" id="ARBA00022475"/>
    </source>
</evidence>
<keyword evidence="5 6" id="KW-0472">Membrane</keyword>
<keyword evidence="3 6" id="KW-0812">Transmembrane</keyword>
<dbReference type="STRING" id="1217970.SAMN05444002_3915"/>
<dbReference type="GO" id="GO:0015171">
    <property type="term" value="F:amino acid transmembrane transporter activity"/>
    <property type="evidence" value="ECO:0007669"/>
    <property type="project" value="TreeGrafter"/>
</dbReference>
<protein>
    <submittedName>
        <fullName evidence="7">Threonine/homoserine/homoserine lactone efflux protein</fullName>
    </submittedName>
</protein>
<evidence type="ECO:0000313" key="7">
    <source>
        <dbReference type="EMBL" id="SIO31597.1"/>
    </source>
</evidence>
<dbReference type="GO" id="GO:0033228">
    <property type="term" value="P:cysteine export across plasma membrane"/>
    <property type="evidence" value="ECO:0007669"/>
    <property type="project" value="TreeGrafter"/>
</dbReference>
<keyword evidence="8" id="KW-1185">Reference proteome</keyword>
<dbReference type="GO" id="GO:0005886">
    <property type="term" value="C:plasma membrane"/>
    <property type="evidence" value="ECO:0007669"/>
    <property type="project" value="UniProtKB-SubCell"/>
</dbReference>
<organism evidence="7 8">
    <name type="scientific">Vannielia litorea</name>
    <dbReference type="NCBI Taxonomy" id="1217970"/>
    <lineage>
        <taxon>Bacteria</taxon>
        <taxon>Pseudomonadati</taxon>
        <taxon>Pseudomonadota</taxon>
        <taxon>Alphaproteobacteria</taxon>
        <taxon>Rhodobacterales</taxon>
        <taxon>Paracoccaceae</taxon>
        <taxon>Vannielia</taxon>
    </lineage>
</organism>
<keyword evidence="2" id="KW-1003">Cell membrane</keyword>
<proteinExistence type="predicted"/>
<feature type="transmembrane region" description="Helical" evidence="6">
    <location>
        <begin position="37"/>
        <end position="61"/>
    </location>
</feature>
<name>A0A1N6IHU2_9RHOB</name>